<evidence type="ECO:0000313" key="2">
    <source>
        <dbReference type="EMBL" id="RCW28889.1"/>
    </source>
</evidence>
<accession>A0A368UJU8</accession>
<evidence type="ECO:0000313" key="3">
    <source>
        <dbReference type="Proteomes" id="UP000252733"/>
    </source>
</evidence>
<keyword evidence="1" id="KW-1133">Transmembrane helix</keyword>
<dbReference type="AlphaFoldDB" id="A0A368UJU8"/>
<feature type="transmembrane region" description="Helical" evidence="1">
    <location>
        <begin position="12"/>
        <end position="32"/>
    </location>
</feature>
<evidence type="ECO:0000256" key="1">
    <source>
        <dbReference type="SAM" id="Phobius"/>
    </source>
</evidence>
<proteinExistence type="predicted"/>
<dbReference type="Proteomes" id="UP000252733">
    <property type="component" value="Unassembled WGS sequence"/>
</dbReference>
<keyword evidence="1" id="KW-0472">Membrane</keyword>
<dbReference type="EMBL" id="QPIZ01000034">
    <property type="protein sequence ID" value="RCW28889.1"/>
    <property type="molecule type" value="Genomic_DNA"/>
</dbReference>
<protein>
    <submittedName>
        <fullName evidence="2">Uncharacterized protein</fullName>
    </submittedName>
</protein>
<name>A0A368UJU8_9BACT</name>
<gene>
    <name evidence="2" type="ORF">DFO77_1343</name>
</gene>
<keyword evidence="3" id="KW-1185">Reference proteome</keyword>
<reference evidence="2 3" key="1">
    <citation type="submission" date="2018-07" db="EMBL/GenBank/DDBJ databases">
        <title>Freshwater and sediment microbial communities from various areas in North America, analyzing microbe dynamics in response to fracking.</title>
        <authorList>
            <person name="Lamendella R."/>
        </authorList>
    </citation>
    <scope>NUCLEOTIDE SEQUENCE [LARGE SCALE GENOMIC DNA]</scope>
    <source>
        <strain evidence="2 3">160A</strain>
    </source>
</reference>
<comment type="caution">
    <text evidence="2">The sequence shown here is derived from an EMBL/GenBank/DDBJ whole genome shotgun (WGS) entry which is preliminary data.</text>
</comment>
<keyword evidence="1" id="KW-0812">Transmembrane</keyword>
<organism evidence="2 3">
    <name type="scientific">Marinilabilia salmonicolor</name>
    <dbReference type="NCBI Taxonomy" id="989"/>
    <lineage>
        <taxon>Bacteria</taxon>
        <taxon>Pseudomonadati</taxon>
        <taxon>Bacteroidota</taxon>
        <taxon>Bacteroidia</taxon>
        <taxon>Marinilabiliales</taxon>
        <taxon>Marinilabiliaceae</taxon>
        <taxon>Marinilabilia</taxon>
    </lineage>
</organism>
<sequence>MNFDFFPNRIWFLLSLLFFVIISDKVYQLYLVQRLKRKVSRLKLTPALLNEFIYSFSRELNINKIFHEIDNSLDNEISDACGIVFYNIDKYSLTYFKNQGHYKPSFLQSKTRLLKIIEKENKDDWEIISK</sequence>